<feature type="signal peptide" evidence="5">
    <location>
        <begin position="1"/>
        <end position="28"/>
    </location>
</feature>
<dbReference type="PANTHER" id="PTHR45188">
    <property type="entry name" value="DNAJ PROTEIN P58IPK HOMOLOG"/>
    <property type="match status" value="1"/>
</dbReference>
<feature type="coiled-coil region" evidence="4">
    <location>
        <begin position="363"/>
        <end position="390"/>
    </location>
</feature>
<evidence type="ECO:0000313" key="7">
    <source>
        <dbReference type="EMBL" id="TMW59649.1"/>
    </source>
</evidence>
<dbReference type="PROSITE" id="PS50005">
    <property type="entry name" value="TPR"/>
    <property type="match status" value="3"/>
</dbReference>
<dbReference type="SUPFAM" id="SSF46565">
    <property type="entry name" value="Chaperone J-domain"/>
    <property type="match status" value="1"/>
</dbReference>
<dbReference type="InterPro" id="IPR001623">
    <property type="entry name" value="DnaJ_domain"/>
</dbReference>
<dbReference type="SMART" id="SM00271">
    <property type="entry name" value="DnaJ"/>
    <property type="match status" value="1"/>
</dbReference>
<reference evidence="7" key="1">
    <citation type="submission" date="2019-03" db="EMBL/GenBank/DDBJ databases">
        <title>Long read genome sequence of the mycoparasitic Pythium oligandrum ATCC 38472 isolated from sugarbeet rhizosphere.</title>
        <authorList>
            <person name="Gaulin E."/>
        </authorList>
    </citation>
    <scope>NUCLEOTIDE SEQUENCE</scope>
    <source>
        <strain evidence="7">ATCC 38472_TT</strain>
    </source>
</reference>
<name>A0A8K1CAB3_PYTOL</name>
<dbReference type="FunFam" id="1.10.287.110:FF:000119">
    <property type="entry name" value="TPR-repeat-containing chaperone protein DNAJ, putative"/>
    <property type="match status" value="1"/>
</dbReference>
<dbReference type="Pfam" id="PF00226">
    <property type="entry name" value="DnaJ"/>
    <property type="match status" value="1"/>
</dbReference>
<dbReference type="PRINTS" id="PR00625">
    <property type="entry name" value="JDOMAIN"/>
</dbReference>
<dbReference type="PROSITE" id="PS50076">
    <property type="entry name" value="DNAJ_2"/>
    <property type="match status" value="1"/>
</dbReference>
<feature type="repeat" description="TPR" evidence="3">
    <location>
        <begin position="101"/>
        <end position="134"/>
    </location>
</feature>
<keyword evidence="1" id="KW-0677">Repeat</keyword>
<feature type="chain" id="PRO_5035427939" description="J domain-containing protein" evidence="5">
    <location>
        <begin position="29"/>
        <end position="502"/>
    </location>
</feature>
<gene>
    <name evidence="7" type="ORF">Poli38472_004718</name>
</gene>
<evidence type="ECO:0000259" key="6">
    <source>
        <dbReference type="PROSITE" id="PS50076"/>
    </source>
</evidence>
<protein>
    <recommendedName>
        <fullName evidence="6">J domain-containing protein</fullName>
    </recommendedName>
</protein>
<keyword evidence="8" id="KW-1185">Reference proteome</keyword>
<feature type="repeat" description="TPR" evidence="3">
    <location>
        <begin position="67"/>
        <end position="100"/>
    </location>
</feature>
<dbReference type="InterPro" id="IPR036869">
    <property type="entry name" value="J_dom_sf"/>
</dbReference>
<dbReference type="CDD" id="cd06257">
    <property type="entry name" value="DnaJ"/>
    <property type="match status" value="1"/>
</dbReference>
<dbReference type="PANTHER" id="PTHR45188:SF2">
    <property type="entry name" value="DNAJ HOMOLOG SUBFAMILY C MEMBER 7"/>
    <property type="match status" value="1"/>
</dbReference>
<dbReference type="Gene3D" id="1.10.287.110">
    <property type="entry name" value="DnaJ domain"/>
    <property type="match status" value="1"/>
</dbReference>
<dbReference type="PROSITE" id="PS00636">
    <property type="entry name" value="DNAJ_1"/>
    <property type="match status" value="1"/>
</dbReference>
<dbReference type="InterPro" id="IPR018253">
    <property type="entry name" value="DnaJ_domain_CS"/>
</dbReference>
<organism evidence="7 8">
    <name type="scientific">Pythium oligandrum</name>
    <name type="common">Mycoparasitic fungus</name>
    <dbReference type="NCBI Taxonomy" id="41045"/>
    <lineage>
        <taxon>Eukaryota</taxon>
        <taxon>Sar</taxon>
        <taxon>Stramenopiles</taxon>
        <taxon>Oomycota</taxon>
        <taxon>Peronosporomycetes</taxon>
        <taxon>Pythiales</taxon>
        <taxon>Pythiaceae</taxon>
        <taxon>Pythium</taxon>
    </lineage>
</organism>
<dbReference type="Proteomes" id="UP000794436">
    <property type="component" value="Unassembled WGS sequence"/>
</dbReference>
<dbReference type="SUPFAM" id="SSF48452">
    <property type="entry name" value="TPR-like"/>
    <property type="match status" value="3"/>
</dbReference>
<dbReference type="SMART" id="SM00028">
    <property type="entry name" value="TPR"/>
    <property type="match status" value="8"/>
</dbReference>
<dbReference type="EMBL" id="SPLM01000109">
    <property type="protein sequence ID" value="TMW59649.1"/>
    <property type="molecule type" value="Genomic_DNA"/>
</dbReference>
<dbReference type="Pfam" id="PF13432">
    <property type="entry name" value="TPR_16"/>
    <property type="match status" value="2"/>
</dbReference>
<dbReference type="InterPro" id="IPR019734">
    <property type="entry name" value="TPR_rpt"/>
</dbReference>
<keyword evidence="2 3" id="KW-0802">TPR repeat</keyword>
<feature type="domain" description="J" evidence="6">
    <location>
        <begin position="391"/>
        <end position="461"/>
    </location>
</feature>
<dbReference type="Pfam" id="PF13181">
    <property type="entry name" value="TPR_8"/>
    <property type="match status" value="1"/>
</dbReference>
<keyword evidence="5" id="KW-0732">Signal</keyword>
<evidence type="ECO:0000256" key="3">
    <source>
        <dbReference type="PROSITE-ProRule" id="PRU00339"/>
    </source>
</evidence>
<dbReference type="OrthoDB" id="10250354at2759"/>
<evidence type="ECO:0000256" key="2">
    <source>
        <dbReference type="ARBA" id="ARBA00022803"/>
    </source>
</evidence>
<keyword evidence="4" id="KW-0175">Coiled coil</keyword>
<evidence type="ECO:0000256" key="4">
    <source>
        <dbReference type="SAM" id="Coils"/>
    </source>
</evidence>
<sequence>MLRVRALLVLLAAALSAVVLLQASPVAAQQQNVSKVRVAAENAFATGDMKKAISLLSKLIELEPKNERNYYKRYRAYLSERKYAHALEDLNASLDVNPKYKQGLLQRGKLHMMIGNCADAAKDFERAIEYYPTEASAKQQLEKSSNCAIYIDEAGRAQSRGDYQSAYAYLTQVLEETAVSSVPLLLERAQLSMSLQNPYDAIADLGSVLKLDGSHIGALLLRGEIFYSIGDKRSLDAAMSHFREGLHSDPEHKGLKKLYRKLKKLLKFVNNAEDEMSRGAYQDAVEDWHSALEVDEGHGAMNKDFWYKLCECELHLKQYAKAQEACQRVLHLDDGYADAHVKLSDALLGLEQYEDAVRAARRAAELDDSNRSYQEAVHRAEAALKQSKNKNYYKILGVSRDASVKEIKKAYRKQALEWHPDKHADKEESERESINKKFHDIAEAYEILSDDETRARYDRGEDVTGNAGQQGGGGHPFHHPFGNSHFFQQGGRTFQFNFGGGF</sequence>
<dbReference type="Gene3D" id="1.25.40.10">
    <property type="entry name" value="Tetratricopeptide repeat domain"/>
    <property type="match status" value="1"/>
</dbReference>
<evidence type="ECO:0000256" key="5">
    <source>
        <dbReference type="SAM" id="SignalP"/>
    </source>
</evidence>
<evidence type="ECO:0000256" key="1">
    <source>
        <dbReference type="ARBA" id="ARBA00022737"/>
    </source>
</evidence>
<feature type="repeat" description="TPR" evidence="3">
    <location>
        <begin position="337"/>
        <end position="370"/>
    </location>
</feature>
<dbReference type="InterPro" id="IPR011990">
    <property type="entry name" value="TPR-like_helical_dom_sf"/>
</dbReference>
<proteinExistence type="predicted"/>
<comment type="caution">
    <text evidence="7">The sequence shown here is derived from an EMBL/GenBank/DDBJ whole genome shotgun (WGS) entry which is preliminary data.</text>
</comment>
<evidence type="ECO:0000313" key="8">
    <source>
        <dbReference type="Proteomes" id="UP000794436"/>
    </source>
</evidence>
<dbReference type="AlphaFoldDB" id="A0A8K1CAB3"/>
<accession>A0A8K1CAB3</accession>